<feature type="domain" description="Major facilitator superfamily (MFS) profile" evidence="6">
    <location>
        <begin position="10"/>
        <end position="440"/>
    </location>
</feature>
<dbReference type="Pfam" id="PF07690">
    <property type="entry name" value="MFS_1"/>
    <property type="match status" value="1"/>
</dbReference>
<feature type="transmembrane region" description="Helical" evidence="5">
    <location>
        <begin position="328"/>
        <end position="347"/>
    </location>
</feature>
<proteinExistence type="predicted"/>
<dbReference type="Proteomes" id="UP000291124">
    <property type="component" value="Chromosome"/>
</dbReference>
<feature type="transmembrane region" description="Helical" evidence="5">
    <location>
        <begin position="415"/>
        <end position="436"/>
    </location>
</feature>
<dbReference type="AlphaFoldDB" id="A0A4P6YBZ4"/>
<evidence type="ECO:0000313" key="7">
    <source>
        <dbReference type="EMBL" id="QBN17860.1"/>
    </source>
</evidence>
<dbReference type="CDD" id="cd17319">
    <property type="entry name" value="MFS_ExuT_GudP_like"/>
    <property type="match status" value="1"/>
</dbReference>
<protein>
    <submittedName>
        <fullName evidence="7">MFS transporter</fullName>
    </submittedName>
</protein>
<evidence type="ECO:0000256" key="4">
    <source>
        <dbReference type="ARBA" id="ARBA00023136"/>
    </source>
</evidence>
<feature type="transmembrane region" description="Helical" evidence="5">
    <location>
        <begin position="163"/>
        <end position="184"/>
    </location>
</feature>
<dbReference type="OrthoDB" id="9781156at2"/>
<evidence type="ECO:0000259" key="6">
    <source>
        <dbReference type="PROSITE" id="PS50850"/>
    </source>
</evidence>
<evidence type="ECO:0000313" key="8">
    <source>
        <dbReference type="Proteomes" id="UP000291124"/>
    </source>
</evidence>
<dbReference type="EMBL" id="CP037933">
    <property type="protein sequence ID" value="QBN17860.1"/>
    <property type="molecule type" value="Genomic_DNA"/>
</dbReference>
<dbReference type="RefSeq" id="WP_133275391.1">
    <property type="nucleotide sequence ID" value="NZ_CP037933.1"/>
</dbReference>
<name>A0A4P6YBZ4_9FLAO</name>
<dbReference type="KEGG" id="fnk:E1750_03265"/>
<gene>
    <name evidence="7" type="ORF">E1750_03265</name>
</gene>
<accession>A0A4P6YBZ4</accession>
<keyword evidence="3 5" id="KW-1133">Transmembrane helix</keyword>
<dbReference type="GO" id="GO:0015134">
    <property type="term" value="F:hexuronate transmembrane transporter activity"/>
    <property type="evidence" value="ECO:0007669"/>
    <property type="project" value="TreeGrafter"/>
</dbReference>
<sequence>MKIQGMRWLILSLIVLVTIINILDRGTLNYMWQDGKDKTTGLVIQRGIASELHIINDGMSAEEQQQKSKEAFAWINITFMLAYGVSQLVSGAMYDRVGTRKGFTISALIWGGAIALTSIVTGVKQLAFFRVMLGLGEAGPWPGTTKSNAEWFPIKERAIAQGFFGAASSLGNILVPVIIPLLFLSYGWRATFVILGVICLLWIPLWMLVNKASMQNHPWVTETEKEYILNGQTEQPSAESKHIGISALVRDKKSYSVILSRFFLDPIWWMFMTWLPIYLQEVYQLNLQDVAAVAWIPFVGAAIGSLTGGWWAGKLISKGMPALKARKTTIAIGGALIVPGMIGAAFAPTGLSASIMLMLILGGFQFAMTNIQTLPSDFHSGKTVGTLAGLGGAAAVLGIVISTYLVPILTQSGSWIPFFAMGLLLIPLSISSIFVFSPKNKNKITNNDY</sequence>
<comment type="subcellular location">
    <subcellularLocation>
        <location evidence="1">Membrane</location>
        <topology evidence="1">Multi-pass membrane protein</topology>
    </subcellularLocation>
</comment>
<evidence type="ECO:0000256" key="5">
    <source>
        <dbReference type="SAM" id="Phobius"/>
    </source>
</evidence>
<feature type="transmembrane region" description="Helical" evidence="5">
    <location>
        <begin position="71"/>
        <end position="90"/>
    </location>
</feature>
<dbReference type="Gene3D" id="1.20.1250.20">
    <property type="entry name" value="MFS general substrate transporter like domains"/>
    <property type="match status" value="2"/>
</dbReference>
<feature type="transmembrane region" description="Helical" evidence="5">
    <location>
        <begin position="102"/>
        <end position="123"/>
    </location>
</feature>
<feature type="transmembrane region" description="Helical" evidence="5">
    <location>
        <begin position="6"/>
        <end position="23"/>
    </location>
</feature>
<dbReference type="GO" id="GO:0016020">
    <property type="term" value="C:membrane"/>
    <property type="evidence" value="ECO:0007669"/>
    <property type="project" value="UniProtKB-SubCell"/>
</dbReference>
<feature type="transmembrane region" description="Helical" evidence="5">
    <location>
        <begin position="262"/>
        <end position="280"/>
    </location>
</feature>
<dbReference type="PANTHER" id="PTHR11662:SF285">
    <property type="entry name" value="HEXURONATE TRANSPORTER"/>
    <property type="match status" value="1"/>
</dbReference>
<evidence type="ECO:0000256" key="2">
    <source>
        <dbReference type="ARBA" id="ARBA00022692"/>
    </source>
</evidence>
<keyword evidence="8" id="KW-1185">Reference proteome</keyword>
<feature type="transmembrane region" description="Helical" evidence="5">
    <location>
        <begin position="353"/>
        <end position="371"/>
    </location>
</feature>
<evidence type="ECO:0000256" key="3">
    <source>
        <dbReference type="ARBA" id="ARBA00022989"/>
    </source>
</evidence>
<evidence type="ECO:0000256" key="1">
    <source>
        <dbReference type="ARBA" id="ARBA00004141"/>
    </source>
</evidence>
<dbReference type="PROSITE" id="PS50850">
    <property type="entry name" value="MFS"/>
    <property type="match status" value="1"/>
</dbReference>
<organism evidence="7 8">
    <name type="scientific">Flavobacterium nackdongense</name>
    <dbReference type="NCBI Taxonomy" id="2547394"/>
    <lineage>
        <taxon>Bacteria</taxon>
        <taxon>Pseudomonadati</taxon>
        <taxon>Bacteroidota</taxon>
        <taxon>Flavobacteriia</taxon>
        <taxon>Flavobacteriales</taxon>
        <taxon>Flavobacteriaceae</taxon>
        <taxon>Flavobacterium</taxon>
    </lineage>
</organism>
<keyword evidence="2 5" id="KW-0812">Transmembrane</keyword>
<dbReference type="PANTHER" id="PTHR11662">
    <property type="entry name" value="SOLUTE CARRIER FAMILY 17"/>
    <property type="match status" value="1"/>
</dbReference>
<feature type="transmembrane region" description="Helical" evidence="5">
    <location>
        <begin position="383"/>
        <end position="409"/>
    </location>
</feature>
<keyword evidence="4 5" id="KW-0472">Membrane</keyword>
<dbReference type="InterPro" id="IPR011701">
    <property type="entry name" value="MFS"/>
</dbReference>
<dbReference type="InterPro" id="IPR050382">
    <property type="entry name" value="MFS_Na/Anion_cotransporter"/>
</dbReference>
<dbReference type="SUPFAM" id="SSF103473">
    <property type="entry name" value="MFS general substrate transporter"/>
    <property type="match status" value="1"/>
</dbReference>
<dbReference type="InterPro" id="IPR036259">
    <property type="entry name" value="MFS_trans_sf"/>
</dbReference>
<feature type="transmembrane region" description="Helical" evidence="5">
    <location>
        <begin position="292"/>
        <end position="316"/>
    </location>
</feature>
<dbReference type="InterPro" id="IPR020846">
    <property type="entry name" value="MFS_dom"/>
</dbReference>
<feature type="transmembrane region" description="Helical" evidence="5">
    <location>
        <begin position="190"/>
        <end position="209"/>
    </location>
</feature>
<reference evidence="8" key="1">
    <citation type="submission" date="2019-03" db="EMBL/GenBank/DDBJ databases">
        <title>Flavobacterium sp.</title>
        <authorList>
            <person name="Kim H."/>
        </authorList>
    </citation>
    <scope>NUCLEOTIDE SEQUENCE [LARGE SCALE GENOMIC DNA]</scope>
    <source>
        <strain evidence="8">GS13</strain>
    </source>
</reference>